<feature type="region of interest" description="Disordered" evidence="1">
    <location>
        <begin position="102"/>
        <end position="162"/>
    </location>
</feature>
<proteinExistence type="predicted"/>
<feature type="region of interest" description="Disordered" evidence="1">
    <location>
        <begin position="1"/>
        <end position="31"/>
    </location>
</feature>
<evidence type="ECO:0000313" key="2">
    <source>
        <dbReference type="EMBL" id="EEE54930.1"/>
    </source>
</evidence>
<name>A0A8J8YI53_ORYSJ</name>
<gene>
    <name evidence="2" type="ORF">OsJ_02483</name>
</gene>
<organism evidence="2">
    <name type="scientific">Oryza sativa subsp. japonica</name>
    <name type="common">Rice</name>
    <dbReference type="NCBI Taxonomy" id="39947"/>
    <lineage>
        <taxon>Eukaryota</taxon>
        <taxon>Viridiplantae</taxon>
        <taxon>Streptophyta</taxon>
        <taxon>Embryophyta</taxon>
        <taxon>Tracheophyta</taxon>
        <taxon>Spermatophyta</taxon>
        <taxon>Magnoliopsida</taxon>
        <taxon>Liliopsida</taxon>
        <taxon>Poales</taxon>
        <taxon>Poaceae</taxon>
        <taxon>BOP clade</taxon>
        <taxon>Oryzoideae</taxon>
        <taxon>Oryzeae</taxon>
        <taxon>Oryzinae</taxon>
        <taxon>Oryza</taxon>
        <taxon>Oryza sativa</taxon>
    </lineage>
</organism>
<dbReference type="EMBL" id="CM000138">
    <property type="protein sequence ID" value="EEE54930.1"/>
    <property type="molecule type" value="Genomic_DNA"/>
</dbReference>
<dbReference type="AlphaFoldDB" id="A0A8J8YI53"/>
<reference evidence="2" key="2">
    <citation type="submission" date="2008-12" db="EMBL/GenBank/DDBJ databases">
        <title>Improved gene annotation of the rice (Oryza sativa) genomes.</title>
        <authorList>
            <person name="Wang J."/>
            <person name="Li R."/>
            <person name="Fan W."/>
            <person name="Huang Q."/>
            <person name="Zhang J."/>
            <person name="Zhou Y."/>
            <person name="Hu Y."/>
            <person name="Zi S."/>
            <person name="Li J."/>
            <person name="Ni P."/>
            <person name="Zheng H."/>
            <person name="Zhang Y."/>
            <person name="Zhao M."/>
            <person name="Hao Q."/>
            <person name="McDermott J."/>
            <person name="Samudrala R."/>
            <person name="Kristiansen K."/>
            <person name="Wong G.K.-S."/>
        </authorList>
    </citation>
    <scope>NUCLEOTIDE SEQUENCE</scope>
</reference>
<protein>
    <submittedName>
        <fullName evidence="2">Uncharacterized protein</fullName>
    </submittedName>
</protein>
<dbReference type="Proteomes" id="UP000007752">
    <property type="component" value="Chromosome 1"/>
</dbReference>
<sequence length="162" mass="17198">MGTEADRSPFRVDLRRRHQPVAQGPPPQSRPHIFLHALPLTVAVHDKALKSEADRARELGGVQSGGKAAGLRGDVEALRELDRQINWRMRARGCIVIVEGGATNAGEGGGATAREEGGGRATTTTAPRRGQKAMPRAAFLPSTMPSPLLCSWPAEAADGRPP</sequence>
<reference evidence="2" key="1">
    <citation type="journal article" date="2005" name="PLoS Biol.">
        <title>The genomes of Oryza sativa: a history of duplications.</title>
        <authorList>
            <person name="Yu J."/>
            <person name="Wang J."/>
            <person name="Lin W."/>
            <person name="Li S."/>
            <person name="Li H."/>
            <person name="Zhou J."/>
            <person name="Ni P."/>
            <person name="Dong W."/>
            <person name="Hu S."/>
            <person name="Zeng C."/>
            <person name="Zhang J."/>
            <person name="Zhang Y."/>
            <person name="Li R."/>
            <person name="Xu Z."/>
            <person name="Li S."/>
            <person name="Li X."/>
            <person name="Zheng H."/>
            <person name="Cong L."/>
            <person name="Lin L."/>
            <person name="Yin J."/>
            <person name="Geng J."/>
            <person name="Li G."/>
            <person name="Shi J."/>
            <person name="Liu J."/>
            <person name="Lv H."/>
            <person name="Li J."/>
            <person name="Wang J."/>
            <person name="Deng Y."/>
            <person name="Ran L."/>
            <person name="Shi X."/>
            <person name="Wang X."/>
            <person name="Wu Q."/>
            <person name="Li C."/>
            <person name="Ren X."/>
            <person name="Wang J."/>
            <person name="Wang X."/>
            <person name="Li D."/>
            <person name="Liu D."/>
            <person name="Zhang X."/>
            <person name="Ji Z."/>
            <person name="Zhao W."/>
            <person name="Sun Y."/>
            <person name="Zhang Z."/>
            <person name="Bao J."/>
            <person name="Han Y."/>
            <person name="Dong L."/>
            <person name="Ji J."/>
            <person name="Chen P."/>
            <person name="Wu S."/>
            <person name="Liu J."/>
            <person name="Xiao Y."/>
            <person name="Bu D."/>
            <person name="Tan J."/>
            <person name="Yang L."/>
            <person name="Ye C."/>
            <person name="Zhang J."/>
            <person name="Xu J."/>
            <person name="Zhou Y."/>
            <person name="Yu Y."/>
            <person name="Zhang B."/>
            <person name="Zhuang S."/>
            <person name="Wei H."/>
            <person name="Liu B."/>
            <person name="Lei M."/>
            <person name="Yu H."/>
            <person name="Li Y."/>
            <person name="Xu H."/>
            <person name="Wei S."/>
            <person name="He X."/>
            <person name="Fang L."/>
            <person name="Zhang Z."/>
            <person name="Zhang Y."/>
            <person name="Huang X."/>
            <person name="Su Z."/>
            <person name="Tong W."/>
            <person name="Li J."/>
            <person name="Tong Z."/>
            <person name="Li S."/>
            <person name="Ye J."/>
            <person name="Wang L."/>
            <person name="Fang L."/>
            <person name="Lei T."/>
            <person name="Chen C."/>
            <person name="Chen H."/>
            <person name="Xu Z."/>
            <person name="Li H."/>
            <person name="Huang H."/>
            <person name="Zhang F."/>
            <person name="Xu H."/>
            <person name="Li N."/>
            <person name="Zhao C."/>
            <person name="Li S."/>
            <person name="Dong L."/>
            <person name="Huang Y."/>
            <person name="Li L."/>
            <person name="Xi Y."/>
            <person name="Qi Q."/>
            <person name="Li W."/>
            <person name="Zhang B."/>
            <person name="Hu W."/>
            <person name="Zhang Y."/>
            <person name="Tian X."/>
            <person name="Jiao Y."/>
            <person name="Liang X."/>
            <person name="Jin J."/>
            <person name="Gao L."/>
            <person name="Zheng W."/>
            <person name="Hao B."/>
            <person name="Liu S."/>
            <person name="Wang W."/>
            <person name="Yuan L."/>
            <person name="Cao M."/>
            <person name="McDermott J."/>
            <person name="Samudrala R."/>
            <person name="Wang J."/>
            <person name="Wong G.K."/>
            <person name="Yang H."/>
        </authorList>
    </citation>
    <scope>NUCLEOTIDE SEQUENCE [LARGE SCALE GENOMIC DNA]</scope>
</reference>
<evidence type="ECO:0000256" key="1">
    <source>
        <dbReference type="SAM" id="MobiDB-lite"/>
    </source>
</evidence>
<accession>A0A8J8YI53</accession>
<feature type="compositionally biased region" description="Basic and acidic residues" evidence="1">
    <location>
        <begin position="1"/>
        <end position="13"/>
    </location>
</feature>